<evidence type="ECO:0000313" key="2">
    <source>
        <dbReference type="EMBL" id="KAK8515803.1"/>
    </source>
</evidence>
<proteinExistence type="predicted"/>
<evidence type="ECO:0000256" key="1">
    <source>
        <dbReference type="SAM" id="MobiDB-lite"/>
    </source>
</evidence>
<dbReference type="Proteomes" id="UP001472677">
    <property type="component" value="Unassembled WGS sequence"/>
</dbReference>
<dbReference type="EMBL" id="JBBPBM010000062">
    <property type="protein sequence ID" value="KAK8515803.1"/>
    <property type="molecule type" value="Genomic_DNA"/>
</dbReference>
<comment type="caution">
    <text evidence="2">The sequence shown here is derived from an EMBL/GenBank/DDBJ whole genome shotgun (WGS) entry which is preliminary data.</text>
</comment>
<keyword evidence="3" id="KW-1185">Reference proteome</keyword>
<protein>
    <submittedName>
        <fullName evidence="2">Uncharacterized protein</fullName>
    </submittedName>
</protein>
<gene>
    <name evidence="2" type="ORF">V6N12_016109</name>
</gene>
<reference evidence="2 3" key="1">
    <citation type="journal article" date="2024" name="G3 (Bethesda)">
        <title>Genome assembly of Hibiscus sabdariffa L. provides insights into metabolisms of medicinal natural products.</title>
        <authorList>
            <person name="Kim T."/>
        </authorList>
    </citation>
    <scope>NUCLEOTIDE SEQUENCE [LARGE SCALE GENOMIC DNA]</scope>
    <source>
        <strain evidence="2">TK-2024</strain>
        <tissue evidence="2">Old leaves</tissue>
    </source>
</reference>
<accession>A0ABR2C9F9</accession>
<name>A0ABR2C9F9_9ROSI</name>
<sequence>MGEMSKWLMQKGFYPFEGVGPGNPIYVRVRKWPISDPVLGNPPQLLHSIRWTRFSSQVGPKSRRSGSMCKPDGSDPIQLRCETDP</sequence>
<feature type="region of interest" description="Disordered" evidence="1">
    <location>
        <begin position="57"/>
        <end position="85"/>
    </location>
</feature>
<organism evidence="2 3">
    <name type="scientific">Hibiscus sabdariffa</name>
    <name type="common">roselle</name>
    <dbReference type="NCBI Taxonomy" id="183260"/>
    <lineage>
        <taxon>Eukaryota</taxon>
        <taxon>Viridiplantae</taxon>
        <taxon>Streptophyta</taxon>
        <taxon>Embryophyta</taxon>
        <taxon>Tracheophyta</taxon>
        <taxon>Spermatophyta</taxon>
        <taxon>Magnoliopsida</taxon>
        <taxon>eudicotyledons</taxon>
        <taxon>Gunneridae</taxon>
        <taxon>Pentapetalae</taxon>
        <taxon>rosids</taxon>
        <taxon>malvids</taxon>
        <taxon>Malvales</taxon>
        <taxon>Malvaceae</taxon>
        <taxon>Malvoideae</taxon>
        <taxon>Hibiscus</taxon>
    </lineage>
</organism>
<evidence type="ECO:0000313" key="3">
    <source>
        <dbReference type="Proteomes" id="UP001472677"/>
    </source>
</evidence>